<evidence type="ECO:0000313" key="5">
    <source>
        <dbReference type="Proteomes" id="UP000295391"/>
    </source>
</evidence>
<keyword evidence="2" id="KW-0802">TPR repeat</keyword>
<protein>
    <recommendedName>
        <fullName evidence="1">Cell division coordinator CpoB</fullName>
    </recommendedName>
</protein>
<keyword evidence="1" id="KW-0175">Coiled coil</keyword>
<comment type="function">
    <text evidence="1">Mediates coordination of peptidoglycan synthesis and outer membrane constriction during cell division.</text>
</comment>
<dbReference type="Proteomes" id="UP000295391">
    <property type="component" value="Unassembled WGS sequence"/>
</dbReference>
<keyword evidence="1" id="KW-0131">Cell cycle</keyword>
<dbReference type="GO" id="GO:0043093">
    <property type="term" value="P:FtsZ-dependent cytokinesis"/>
    <property type="evidence" value="ECO:0007669"/>
    <property type="project" value="UniProtKB-UniRule"/>
</dbReference>
<accession>A0A4R6W2X3</accession>
<dbReference type="HAMAP" id="MF_02066">
    <property type="entry name" value="CpoB"/>
    <property type="match status" value="1"/>
</dbReference>
<proteinExistence type="inferred from homology"/>
<dbReference type="Gene3D" id="1.25.40.10">
    <property type="entry name" value="Tetratricopeptide repeat domain"/>
    <property type="match status" value="1"/>
</dbReference>
<comment type="subcellular location">
    <subcellularLocation>
        <location evidence="1">Periplasm</location>
    </subcellularLocation>
</comment>
<dbReference type="InterPro" id="IPR011990">
    <property type="entry name" value="TPR-like_helical_dom_sf"/>
</dbReference>
<dbReference type="Pfam" id="PF13174">
    <property type="entry name" value="TPR_6"/>
    <property type="match status" value="2"/>
</dbReference>
<keyword evidence="1" id="KW-0574">Periplasm</keyword>
<comment type="caution">
    <text evidence="4">The sequence shown here is derived from an EMBL/GenBank/DDBJ whole genome shotgun (WGS) entry which is preliminary data.</text>
</comment>
<reference evidence="4 5" key="1">
    <citation type="submission" date="2019-03" db="EMBL/GenBank/DDBJ databases">
        <title>Genomic Encyclopedia of Type Strains, Phase III (KMG-III): the genomes of soil and plant-associated and newly described type strains.</title>
        <authorList>
            <person name="Whitman W."/>
        </authorList>
    </citation>
    <scope>NUCLEOTIDE SEQUENCE [LARGE SCALE GENOMIC DNA]</scope>
    <source>
        <strain evidence="4 5">CGMCC 1.7002</strain>
    </source>
</reference>
<feature type="chain" id="PRO_5021057223" description="Cell division coordinator CpoB" evidence="1">
    <location>
        <begin position="31"/>
        <end position="346"/>
    </location>
</feature>
<comment type="similarity">
    <text evidence="1">Belongs to the CpoB family.</text>
</comment>
<feature type="coiled-coil region" evidence="1">
    <location>
        <begin position="87"/>
        <end position="128"/>
    </location>
</feature>
<dbReference type="NCBIfam" id="TIGR02795">
    <property type="entry name" value="tol_pal_ybgF"/>
    <property type="match status" value="1"/>
</dbReference>
<sequence length="346" mass="37867" precursor="true">MSVNNKVWVSRIAAAGVGLLLAGATGVAQAGNQPNDEMFGRLIQLEQQADLLSNHVLVLEQGFEGLGIERVSDRAPVKVKVAQSRQVAEVNVRIDAIEERMRTLTGQVEGLQFQMTQLQTLLERMQEDYEFRFQELEGGASGKTSAAPQSDREMPSEGVPQTQTEELNTDNLATNDDGGAFILGTPEGTLGTLSDDALSGIGSGQPLDLEFDPGAALSDADAKAQYDAGYEALLRGDYVFAEDQFRQFIGLFPNNRLAPDAYHWLGDSLLNRGEYEEAAEVLLRGFEAYPNAARSPDMVMKLGISLNSAGERETACRTFVEVLRRYPDQPTAFKQRVAEEQRKAQC</sequence>
<gene>
    <name evidence="1" type="primary">cpoB</name>
    <name evidence="4" type="ORF">ATL17_1357</name>
</gene>
<evidence type="ECO:0000256" key="1">
    <source>
        <dbReference type="HAMAP-Rule" id="MF_02066"/>
    </source>
</evidence>
<keyword evidence="5" id="KW-1185">Reference proteome</keyword>
<dbReference type="AlphaFoldDB" id="A0A4R6W2X3"/>
<dbReference type="InterPro" id="IPR034706">
    <property type="entry name" value="CpoB"/>
</dbReference>
<dbReference type="SUPFAM" id="SSF48452">
    <property type="entry name" value="TPR-like"/>
    <property type="match status" value="1"/>
</dbReference>
<dbReference type="InterPro" id="IPR019734">
    <property type="entry name" value="TPR_rpt"/>
</dbReference>
<dbReference type="EMBL" id="SNYR01000001">
    <property type="protein sequence ID" value="TDQ67345.1"/>
    <property type="molecule type" value="Genomic_DNA"/>
</dbReference>
<feature type="repeat" description="TPR" evidence="2">
    <location>
        <begin position="259"/>
        <end position="292"/>
    </location>
</feature>
<dbReference type="InterPro" id="IPR014162">
    <property type="entry name" value="CpoB_C"/>
</dbReference>
<evidence type="ECO:0000256" key="3">
    <source>
        <dbReference type="SAM" id="MobiDB-lite"/>
    </source>
</evidence>
<name>A0A4R6W2X3_9HYPH</name>
<keyword evidence="1" id="KW-0732">Signal</keyword>
<evidence type="ECO:0000313" key="4">
    <source>
        <dbReference type="EMBL" id="TDQ67345.1"/>
    </source>
</evidence>
<dbReference type="SMART" id="SM00028">
    <property type="entry name" value="TPR"/>
    <property type="match status" value="3"/>
</dbReference>
<dbReference type="RefSeq" id="WP_166638916.1">
    <property type="nucleotide sequence ID" value="NZ_SNYR01000001.1"/>
</dbReference>
<evidence type="ECO:0000256" key="2">
    <source>
        <dbReference type="PROSITE-ProRule" id="PRU00339"/>
    </source>
</evidence>
<dbReference type="GO" id="GO:0030288">
    <property type="term" value="C:outer membrane-bounded periplasmic space"/>
    <property type="evidence" value="ECO:0007669"/>
    <property type="project" value="UniProtKB-UniRule"/>
</dbReference>
<keyword evidence="1" id="KW-0132">Cell division</keyword>
<feature type="signal peptide" evidence="1">
    <location>
        <begin position="1"/>
        <end position="30"/>
    </location>
</feature>
<organism evidence="4 5">
    <name type="scientific">Maritalea mobilis</name>
    <dbReference type="NCBI Taxonomy" id="483324"/>
    <lineage>
        <taxon>Bacteria</taxon>
        <taxon>Pseudomonadati</taxon>
        <taxon>Pseudomonadota</taxon>
        <taxon>Alphaproteobacteria</taxon>
        <taxon>Hyphomicrobiales</taxon>
        <taxon>Devosiaceae</taxon>
        <taxon>Maritalea</taxon>
    </lineage>
</organism>
<feature type="region of interest" description="Disordered" evidence="3">
    <location>
        <begin position="136"/>
        <end position="163"/>
    </location>
</feature>
<dbReference type="PROSITE" id="PS50005">
    <property type="entry name" value="TPR"/>
    <property type="match status" value="1"/>
</dbReference>